<evidence type="ECO:0000313" key="6">
    <source>
        <dbReference type="Proteomes" id="UP000663873"/>
    </source>
</evidence>
<dbReference type="EMBL" id="CAJOBP010026904">
    <property type="protein sequence ID" value="CAF4616382.1"/>
    <property type="molecule type" value="Genomic_DNA"/>
</dbReference>
<evidence type="ECO:0000313" key="4">
    <source>
        <dbReference type="EMBL" id="CAF4932646.1"/>
    </source>
</evidence>
<evidence type="ECO:0000313" key="1">
    <source>
        <dbReference type="EMBL" id="CAF4562895.1"/>
    </source>
</evidence>
<dbReference type="AlphaFoldDB" id="A0A821GJZ6"/>
<feature type="non-terminal residue" evidence="3">
    <location>
        <position position="1"/>
    </location>
</feature>
<keyword evidence="6" id="KW-1185">Reference proteome</keyword>
<dbReference type="Proteomes" id="UP000663851">
    <property type="component" value="Unassembled WGS sequence"/>
</dbReference>
<evidence type="ECO:0000313" key="2">
    <source>
        <dbReference type="EMBL" id="CAF4616382.1"/>
    </source>
</evidence>
<organism evidence="3 5">
    <name type="scientific">Rotaria socialis</name>
    <dbReference type="NCBI Taxonomy" id="392032"/>
    <lineage>
        <taxon>Eukaryota</taxon>
        <taxon>Metazoa</taxon>
        <taxon>Spiralia</taxon>
        <taxon>Gnathifera</taxon>
        <taxon>Rotifera</taxon>
        <taxon>Eurotatoria</taxon>
        <taxon>Bdelloidea</taxon>
        <taxon>Philodinida</taxon>
        <taxon>Philodinidae</taxon>
        <taxon>Rotaria</taxon>
    </lineage>
</organism>
<dbReference type="Proteomes" id="UP000663873">
    <property type="component" value="Unassembled WGS sequence"/>
</dbReference>
<accession>A0A821GJZ6</accession>
<sequence length="92" mass="11207">FNFALKILVLFEIENLKYRINLKFKIEAKYNFSIDNYYFYCFCSKFENAITMRKLIQNRSPKFGIAITMKNKSKIIDLFEWLMKLTMIFGYK</sequence>
<protein>
    <submittedName>
        <fullName evidence="3">Uncharacterized protein</fullName>
    </submittedName>
</protein>
<dbReference type="Proteomes" id="UP000663862">
    <property type="component" value="Unassembled WGS sequence"/>
</dbReference>
<dbReference type="EMBL" id="CAJOBO010006558">
    <property type="protein sequence ID" value="CAF4562895.1"/>
    <property type="molecule type" value="Genomic_DNA"/>
</dbReference>
<evidence type="ECO:0000313" key="3">
    <source>
        <dbReference type="EMBL" id="CAF4670369.1"/>
    </source>
</evidence>
<dbReference type="EMBL" id="CAJOBQ010006324">
    <property type="protein sequence ID" value="CAF4670369.1"/>
    <property type="molecule type" value="Genomic_DNA"/>
</dbReference>
<name>A0A821GJZ6_9BILA</name>
<comment type="caution">
    <text evidence="3">The sequence shown here is derived from an EMBL/GenBank/DDBJ whole genome shotgun (WGS) entry which is preliminary data.</text>
</comment>
<dbReference type="EMBL" id="CAJOBR010020765">
    <property type="protein sequence ID" value="CAF4932646.1"/>
    <property type="molecule type" value="Genomic_DNA"/>
</dbReference>
<gene>
    <name evidence="1" type="ORF">HFQ381_LOCUS31561</name>
    <name evidence="4" type="ORF">QYT958_LOCUS32136</name>
    <name evidence="3" type="ORF">TSG867_LOCUS31836</name>
    <name evidence="2" type="ORF">UJA718_LOCUS31769</name>
</gene>
<proteinExistence type="predicted"/>
<reference evidence="3" key="1">
    <citation type="submission" date="2021-02" db="EMBL/GenBank/DDBJ databases">
        <authorList>
            <person name="Nowell W R."/>
        </authorList>
    </citation>
    <scope>NUCLEOTIDE SEQUENCE</scope>
</reference>
<evidence type="ECO:0000313" key="5">
    <source>
        <dbReference type="Proteomes" id="UP000663862"/>
    </source>
</evidence>
<dbReference type="Proteomes" id="UP000663848">
    <property type="component" value="Unassembled WGS sequence"/>
</dbReference>